<dbReference type="EMBL" id="JRKL02011174">
    <property type="protein sequence ID" value="KAF3945766.1"/>
    <property type="molecule type" value="Genomic_DNA"/>
</dbReference>
<evidence type="ECO:0000256" key="1">
    <source>
        <dbReference type="SAM" id="MobiDB-lite"/>
    </source>
</evidence>
<dbReference type="OrthoDB" id="10609724at2759"/>
<organism evidence="2 3">
    <name type="scientific">Castanea mollissima</name>
    <name type="common">Chinese chestnut</name>
    <dbReference type="NCBI Taxonomy" id="60419"/>
    <lineage>
        <taxon>Eukaryota</taxon>
        <taxon>Viridiplantae</taxon>
        <taxon>Streptophyta</taxon>
        <taxon>Embryophyta</taxon>
        <taxon>Tracheophyta</taxon>
        <taxon>Spermatophyta</taxon>
        <taxon>Magnoliopsida</taxon>
        <taxon>eudicotyledons</taxon>
        <taxon>Gunneridae</taxon>
        <taxon>Pentapetalae</taxon>
        <taxon>rosids</taxon>
        <taxon>fabids</taxon>
        <taxon>Fagales</taxon>
        <taxon>Fagaceae</taxon>
        <taxon>Castanea</taxon>
    </lineage>
</organism>
<name>A0A8J4QH57_9ROSI</name>
<proteinExistence type="predicted"/>
<evidence type="ECO:0000313" key="3">
    <source>
        <dbReference type="Proteomes" id="UP000737018"/>
    </source>
</evidence>
<feature type="region of interest" description="Disordered" evidence="1">
    <location>
        <begin position="43"/>
        <end position="64"/>
    </location>
</feature>
<dbReference type="AlphaFoldDB" id="A0A8J4QH57"/>
<feature type="region of interest" description="Disordered" evidence="1">
    <location>
        <begin position="1"/>
        <end position="21"/>
    </location>
</feature>
<feature type="compositionally biased region" description="Polar residues" evidence="1">
    <location>
        <begin position="51"/>
        <end position="62"/>
    </location>
</feature>
<gene>
    <name evidence="2" type="ORF">CMV_027891</name>
</gene>
<accession>A0A8J4QH57</accession>
<evidence type="ECO:0000313" key="2">
    <source>
        <dbReference type="EMBL" id="KAF3945766.1"/>
    </source>
</evidence>
<dbReference type="Proteomes" id="UP000737018">
    <property type="component" value="Unassembled WGS sequence"/>
</dbReference>
<keyword evidence="3" id="KW-1185">Reference proteome</keyword>
<reference evidence="2" key="1">
    <citation type="submission" date="2020-03" db="EMBL/GenBank/DDBJ databases">
        <title>Castanea mollissima Vanexum genome sequencing.</title>
        <authorList>
            <person name="Staton M."/>
        </authorList>
    </citation>
    <scope>NUCLEOTIDE SEQUENCE</scope>
    <source>
        <tissue evidence="2">Leaf</tissue>
    </source>
</reference>
<sequence>MRSEDSGANHLKKVKPTSQVPNPTLYAIATDFASLQLDSSALDRLSSPSSNHASPPVHSQFSIPHPPPLCSDHSTLLPIQISEALNKFKNSQLDETLELDSIELSKEEASLVESLYPRGLFGVSALLDHESAALSAVSNAVTALSCEAIKADVWWCSIRWILGMGSR</sequence>
<comment type="caution">
    <text evidence="2">The sequence shown here is derived from an EMBL/GenBank/DDBJ whole genome shotgun (WGS) entry which is preliminary data.</text>
</comment>
<protein>
    <submittedName>
        <fullName evidence="2">Uncharacterized protein</fullName>
    </submittedName>
</protein>